<dbReference type="Gene3D" id="1.10.3450.20">
    <property type="match status" value="1"/>
</dbReference>
<dbReference type="GO" id="GO:0031080">
    <property type="term" value="C:nuclear pore outer ring"/>
    <property type="evidence" value="ECO:0007669"/>
    <property type="project" value="TreeGrafter"/>
</dbReference>
<keyword evidence="10" id="KW-1185">Reference proteome</keyword>
<keyword evidence="6 7" id="KW-0539">Nucleus</keyword>
<evidence type="ECO:0000313" key="10">
    <source>
        <dbReference type="Proteomes" id="UP001151582"/>
    </source>
</evidence>
<comment type="caution">
    <text evidence="9">The sequence shown here is derived from an EMBL/GenBank/DDBJ whole genome shotgun (WGS) entry which is preliminary data.</text>
</comment>
<comment type="subunit">
    <text evidence="7">Part of the nuclear pore complex (NPC).</text>
</comment>
<dbReference type="AlphaFoldDB" id="A0A9W8EBC0"/>
<keyword evidence="1 7" id="KW-0813">Transport</keyword>
<dbReference type="Proteomes" id="UP001151582">
    <property type="component" value="Unassembled WGS sequence"/>
</dbReference>
<dbReference type="OrthoDB" id="3098at2759"/>
<reference evidence="9" key="1">
    <citation type="submission" date="2022-07" db="EMBL/GenBank/DDBJ databases">
        <title>Phylogenomic reconstructions and comparative analyses of Kickxellomycotina fungi.</title>
        <authorList>
            <person name="Reynolds N.K."/>
            <person name="Stajich J.E."/>
            <person name="Barry K."/>
            <person name="Grigoriev I.V."/>
            <person name="Crous P."/>
            <person name="Smith M.E."/>
        </authorList>
    </citation>
    <scope>NUCLEOTIDE SEQUENCE</scope>
    <source>
        <strain evidence="9">RSA 567</strain>
    </source>
</reference>
<evidence type="ECO:0000256" key="8">
    <source>
        <dbReference type="SAM" id="MobiDB-lite"/>
    </source>
</evidence>
<dbReference type="InterPro" id="IPR007252">
    <property type="entry name" value="Nup84/Nup107"/>
</dbReference>
<feature type="compositionally biased region" description="Polar residues" evidence="8">
    <location>
        <begin position="414"/>
        <end position="427"/>
    </location>
</feature>
<dbReference type="PANTHER" id="PTHR13003">
    <property type="entry name" value="NUP107-RELATED"/>
    <property type="match status" value="1"/>
</dbReference>
<dbReference type="Pfam" id="PF04121">
    <property type="entry name" value="Nup84_Nup100"/>
    <property type="match status" value="1"/>
</dbReference>
<evidence type="ECO:0000256" key="6">
    <source>
        <dbReference type="ARBA" id="ARBA00023242"/>
    </source>
</evidence>
<proteinExistence type="inferred from homology"/>
<dbReference type="GO" id="GO:0006406">
    <property type="term" value="P:mRNA export from nucleus"/>
    <property type="evidence" value="ECO:0007669"/>
    <property type="project" value="TreeGrafter"/>
</dbReference>
<evidence type="ECO:0000256" key="3">
    <source>
        <dbReference type="ARBA" id="ARBA00022927"/>
    </source>
</evidence>
<protein>
    <recommendedName>
        <fullName evidence="7">Nuclear pore complex protein</fullName>
    </recommendedName>
</protein>
<feature type="non-terminal residue" evidence="9">
    <location>
        <position position="587"/>
    </location>
</feature>
<dbReference type="GO" id="GO:0031965">
    <property type="term" value="C:nuclear membrane"/>
    <property type="evidence" value="ECO:0007669"/>
    <property type="project" value="UniProtKB-SubCell"/>
</dbReference>
<name>A0A9W8EBC0_9FUNG</name>
<comment type="similarity">
    <text evidence="7">Belongs to the nucleoporin Nup84/Nup107 family.</text>
</comment>
<evidence type="ECO:0000313" key="9">
    <source>
        <dbReference type="EMBL" id="KAJ1972649.1"/>
    </source>
</evidence>
<sequence>MNPAPCVLNQFAEACERSLDMLPLKEDEGLALIFRDICRDEWQRVDADNYALGFELPSHTDQYKAEQQAMWLAEANTWDLVHRLYLERLTDTSDFVSDDAHSDSNADQCMDVENPSLAAVTTDHALVQRLFAQDRQLVENNIVRDWLEAIAPPFHATPARPGYWLYTRNYLKNKQASSASRSGQSTNPLDVLGNAPAYTSGGRNNPLSALWANDALGTMAGSKLPSLVPEVDAYTTTLDPDAPLRETKSLHPEDASFEHELVRTLFQYIRRGRLVEAMELCAKCGMAWRAASIRGGLFFQDSCLDGGDQSDADDNGNGAISLGGTLNRALWKETCVRLAQDPSLDVVERAMYAALSGTLTHILPVCETWEDYVWAHYTAMIEHKVEAFLSTHSRQHALVYGTLGKDGEGHTAENDQSSSQRPNSVHGNNDDPFTWDLKDFIDVTQLPGYRPTVGASNLPPLEPDAVFDHIAHSERHSVATQASQDPYRRIQRMIILGRSAELTESTAEQFQEPMPDQVETQLASFGEAGWRMPLSMGMPRQQFYALNPDLMAYLNVAPPATTNSGHGNTTEPTLPMPVELVRLMAHL</sequence>
<accession>A0A9W8EBC0</accession>
<dbReference type="GO" id="GO:0017056">
    <property type="term" value="F:structural constituent of nuclear pore"/>
    <property type="evidence" value="ECO:0007669"/>
    <property type="project" value="UniProtKB-UniRule"/>
</dbReference>
<feature type="region of interest" description="Disordered" evidence="8">
    <location>
        <begin position="403"/>
        <end position="429"/>
    </location>
</feature>
<dbReference type="EMBL" id="JANBQB010000999">
    <property type="protein sequence ID" value="KAJ1972649.1"/>
    <property type="molecule type" value="Genomic_DNA"/>
</dbReference>
<keyword evidence="2" id="KW-0509">mRNA transport</keyword>
<evidence type="ECO:0000256" key="5">
    <source>
        <dbReference type="ARBA" id="ARBA00023132"/>
    </source>
</evidence>
<evidence type="ECO:0000256" key="2">
    <source>
        <dbReference type="ARBA" id="ARBA00022816"/>
    </source>
</evidence>
<comment type="function">
    <text evidence="7">Functions as a component of the nuclear pore complex (NPC).</text>
</comment>
<keyword evidence="4 7" id="KW-0811">Translocation</keyword>
<dbReference type="GO" id="GO:0000973">
    <property type="term" value="P:post-transcriptional tethering of RNA polymerase II gene DNA at nuclear periphery"/>
    <property type="evidence" value="ECO:0007669"/>
    <property type="project" value="TreeGrafter"/>
</dbReference>
<keyword evidence="7" id="KW-0472">Membrane</keyword>
<evidence type="ECO:0000256" key="7">
    <source>
        <dbReference type="RuleBase" id="RU365072"/>
    </source>
</evidence>
<keyword evidence="5 7" id="KW-0906">Nuclear pore complex</keyword>
<evidence type="ECO:0000256" key="1">
    <source>
        <dbReference type="ARBA" id="ARBA00022448"/>
    </source>
</evidence>
<comment type="subcellular location">
    <subcellularLocation>
        <location evidence="7">Nucleus</location>
        <location evidence="7">Nuclear pore complex</location>
    </subcellularLocation>
    <subcellularLocation>
        <location evidence="7">Nucleus membrane</location>
    </subcellularLocation>
</comment>
<keyword evidence="3" id="KW-0653">Protein transport</keyword>
<dbReference type="PANTHER" id="PTHR13003:SF2">
    <property type="entry name" value="NUCLEAR PORE COMPLEX PROTEIN NUP107"/>
    <property type="match status" value="1"/>
</dbReference>
<evidence type="ECO:0000256" key="4">
    <source>
        <dbReference type="ARBA" id="ARBA00023010"/>
    </source>
</evidence>
<organism evidence="9 10">
    <name type="scientific">Dimargaris verticillata</name>
    <dbReference type="NCBI Taxonomy" id="2761393"/>
    <lineage>
        <taxon>Eukaryota</taxon>
        <taxon>Fungi</taxon>
        <taxon>Fungi incertae sedis</taxon>
        <taxon>Zoopagomycota</taxon>
        <taxon>Kickxellomycotina</taxon>
        <taxon>Dimargaritomycetes</taxon>
        <taxon>Dimargaritales</taxon>
        <taxon>Dimargaritaceae</taxon>
        <taxon>Dimargaris</taxon>
    </lineage>
</organism>
<dbReference type="GO" id="GO:0006606">
    <property type="term" value="P:protein import into nucleus"/>
    <property type="evidence" value="ECO:0007669"/>
    <property type="project" value="TreeGrafter"/>
</dbReference>
<gene>
    <name evidence="9" type="primary">NUP84_1</name>
    <name evidence="9" type="ORF">H4R34_005339</name>
</gene>